<gene>
    <name evidence="2" type="ORF">CCR94_18590</name>
</gene>
<dbReference type="GO" id="GO:0000976">
    <property type="term" value="F:transcription cis-regulatory region binding"/>
    <property type="evidence" value="ECO:0007669"/>
    <property type="project" value="TreeGrafter"/>
</dbReference>
<sequence length="205" mass="22372">MENSARSQRTRAAAIQAALTIITRDGPGRLTIDAIARECGSSKGGILHHFRTKDAVLKALLEHQIEQGESLFDGYLAQSLPGRHEPALEAEIESLRTAAAHPKSTTFAIASALADNPELIAAVREREAKHVEAMKKEAADPSVAMVRWSAARGLALSSILGLCPLSEQERMSLFDLLRDDALWDSAQSCIRRRKEAAPQKEKQLL</sequence>
<dbReference type="RefSeq" id="WP_104509329.1">
    <property type="nucleotide sequence ID" value="NZ_JACIGC010000028.1"/>
</dbReference>
<dbReference type="GO" id="GO:0003700">
    <property type="term" value="F:DNA-binding transcription factor activity"/>
    <property type="evidence" value="ECO:0007669"/>
    <property type="project" value="TreeGrafter"/>
</dbReference>
<dbReference type="Gene3D" id="1.10.357.10">
    <property type="entry name" value="Tetracycline Repressor, domain 2"/>
    <property type="match status" value="1"/>
</dbReference>
<proteinExistence type="predicted"/>
<dbReference type="PROSITE" id="PS50977">
    <property type="entry name" value="HTH_TETR_2"/>
    <property type="match status" value="1"/>
</dbReference>
<dbReference type="PANTHER" id="PTHR30055:SF148">
    <property type="entry name" value="TETR-FAMILY TRANSCRIPTIONAL REGULATOR"/>
    <property type="match status" value="1"/>
</dbReference>
<name>A0A2S6N0S2_9HYPH</name>
<evidence type="ECO:0000313" key="2">
    <source>
        <dbReference type="EMBL" id="PPQ28186.1"/>
    </source>
</evidence>
<dbReference type="Pfam" id="PF17937">
    <property type="entry name" value="TetR_C_28"/>
    <property type="match status" value="1"/>
</dbReference>
<dbReference type="Proteomes" id="UP000239089">
    <property type="component" value="Unassembled WGS sequence"/>
</dbReference>
<reference evidence="2 3" key="1">
    <citation type="journal article" date="2018" name="Arch. Microbiol.">
        <title>New insights into the metabolic potential of the phototrophic purple bacterium Rhodopila globiformis DSM 161(T) from its draft genome sequence and evidence for a vanadium-dependent nitrogenase.</title>
        <authorList>
            <person name="Imhoff J.F."/>
            <person name="Rahn T."/>
            <person name="Kunzel S."/>
            <person name="Neulinger S.C."/>
        </authorList>
    </citation>
    <scope>NUCLEOTIDE SEQUENCE [LARGE SCALE GENOMIC DNA]</scope>
    <source>
        <strain evidence="2 3">DSM 16996</strain>
    </source>
</reference>
<keyword evidence="3" id="KW-1185">Reference proteome</keyword>
<dbReference type="InterPro" id="IPR050109">
    <property type="entry name" value="HTH-type_TetR-like_transc_reg"/>
</dbReference>
<keyword evidence="1" id="KW-0238">DNA-binding</keyword>
<dbReference type="InterPro" id="IPR001647">
    <property type="entry name" value="HTH_TetR"/>
</dbReference>
<dbReference type="InterPro" id="IPR009057">
    <property type="entry name" value="Homeodomain-like_sf"/>
</dbReference>
<dbReference type="AlphaFoldDB" id="A0A2S6N0S2"/>
<evidence type="ECO:0000256" key="1">
    <source>
        <dbReference type="ARBA" id="ARBA00023125"/>
    </source>
</evidence>
<protein>
    <submittedName>
        <fullName evidence="2">TetR family transcriptional regulator</fullName>
    </submittedName>
</protein>
<dbReference type="EMBL" id="NHSJ01000114">
    <property type="protein sequence ID" value="PPQ28186.1"/>
    <property type="molecule type" value="Genomic_DNA"/>
</dbReference>
<dbReference type="OrthoDB" id="8478851at2"/>
<comment type="caution">
    <text evidence="2">The sequence shown here is derived from an EMBL/GenBank/DDBJ whole genome shotgun (WGS) entry which is preliminary data.</text>
</comment>
<dbReference type="Pfam" id="PF00440">
    <property type="entry name" value="TetR_N"/>
    <property type="match status" value="1"/>
</dbReference>
<accession>A0A2S6N0S2</accession>
<dbReference type="PANTHER" id="PTHR30055">
    <property type="entry name" value="HTH-TYPE TRANSCRIPTIONAL REGULATOR RUTR"/>
    <property type="match status" value="1"/>
</dbReference>
<dbReference type="SUPFAM" id="SSF46689">
    <property type="entry name" value="Homeodomain-like"/>
    <property type="match status" value="1"/>
</dbReference>
<evidence type="ECO:0000313" key="3">
    <source>
        <dbReference type="Proteomes" id="UP000239089"/>
    </source>
</evidence>
<organism evidence="2 3">
    <name type="scientific">Rhodoblastus sphagnicola</name>
    <dbReference type="NCBI Taxonomy" id="333368"/>
    <lineage>
        <taxon>Bacteria</taxon>
        <taxon>Pseudomonadati</taxon>
        <taxon>Pseudomonadota</taxon>
        <taxon>Alphaproteobacteria</taxon>
        <taxon>Hyphomicrobiales</taxon>
        <taxon>Rhodoblastaceae</taxon>
        <taxon>Rhodoblastus</taxon>
    </lineage>
</organism>
<dbReference type="InterPro" id="IPR041479">
    <property type="entry name" value="TetR_CgmR_C"/>
</dbReference>